<evidence type="ECO:0000256" key="1">
    <source>
        <dbReference type="SAM" id="MobiDB-lite"/>
    </source>
</evidence>
<name>A9WTM0_RENSM</name>
<dbReference type="HOGENOM" id="CLU_1585171_0_0_11"/>
<dbReference type="RefSeq" id="WP_012246193.1">
    <property type="nucleotide sequence ID" value="NC_010168.1"/>
</dbReference>
<reference evidence="3" key="1">
    <citation type="journal article" date="2008" name="J. Bacteriol.">
        <title>Genome sequence of the fish pathogen Renibacterium salmoninarum suggests reductive evolution away from an environmental Arthrobacter ancestor.</title>
        <authorList>
            <person name="Wiens G.D."/>
            <person name="Rockey D.D."/>
            <person name="Wu Z."/>
            <person name="Chang J."/>
            <person name="Levy R."/>
            <person name="Crane S."/>
            <person name="Chen D.S."/>
            <person name="Capri G.R."/>
            <person name="Burnett J.R."/>
            <person name="Sudheesh P.S."/>
            <person name="Schipma M.J."/>
            <person name="Burd H."/>
            <person name="Bhattacharyya A."/>
            <person name="Rhodes L.D."/>
            <person name="Kaul R."/>
            <person name="Strom M.S."/>
        </authorList>
    </citation>
    <scope>NUCLEOTIDE SEQUENCE [LARGE SCALE GENOMIC DNA]</scope>
    <source>
        <strain evidence="3">ATCC 33209 / DSM 20767 / JCM 11484 / NBRC 15589 / NCIMB 2235</strain>
    </source>
</reference>
<feature type="region of interest" description="Disordered" evidence="1">
    <location>
        <begin position="45"/>
        <end position="75"/>
    </location>
</feature>
<dbReference type="AlphaFoldDB" id="A9WTM0"/>
<dbReference type="Gene3D" id="2.120.10.30">
    <property type="entry name" value="TolB, C-terminal domain"/>
    <property type="match status" value="1"/>
</dbReference>
<evidence type="ECO:0000313" key="3">
    <source>
        <dbReference type="Proteomes" id="UP000002007"/>
    </source>
</evidence>
<dbReference type="KEGG" id="rsa:RSal33209_2817"/>
<protein>
    <submittedName>
        <fullName evidence="2">Peptidase</fullName>
    </submittedName>
</protein>
<gene>
    <name evidence="2" type="ordered locus">RSal33209_2817</name>
</gene>
<keyword evidence="3" id="KW-1185">Reference proteome</keyword>
<feature type="region of interest" description="Disordered" evidence="1">
    <location>
        <begin position="145"/>
        <end position="168"/>
    </location>
</feature>
<organism evidence="2 3">
    <name type="scientific">Renibacterium salmoninarum (strain ATCC 33209 / DSM 20767 / JCM 11484 / NBRC 15589 / NCIMB 2235)</name>
    <dbReference type="NCBI Taxonomy" id="288705"/>
    <lineage>
        <taxon>Bacteria</taxon>
        <taxon>Bacillati</taxon>
        <taxon>Actinomycetota</taxon>
        <taxon>Actinomycetes</taxon>
        <taxon>Micrococcales</taxon>
        <taxon>Micrococcaceae</taxon>
        <taxon>Renibacterium</taxon>
    </lineage>
</organism>
<evidence type="ECO:0000313" key="2">
    <source>
        <dbReference type="EMBL" id="ABY24541.1"/>
    </source>
</evidence>
<dbReference type="EMBL" id="CP000910">
    <property type="protein sequence ID" value="ABY24541.1"/>
    <property type="molecule type" value="Genomic_DNA"/>
</dbReference>
<dbReference type="InterPro" id="IPR011042">
    <property type="entry name" value="6-blade_b-propeller_TolB-like"/>
</dbReference>
<dbReference type="STRING" id="288705.RSal33209_2817"/>
<proteinExistence type="predicted"/>
<accession>A9WTM0</accession>
<dbReference type="SUPFAM" id="SSF82171">
    <property type="entry name" value="DPP6 N-terminal domain-like"/>
    <property type="match status" value="1"/>
</dbReference>
<sequence>MTLSADGRRLVTTVASLDSKSTAYRNALWEIDPQGVTPARRLTRSAKGESSAAFSQDGRLLFTSARPDPEADSEESIGALWELPGEAGEARLLHVREGGMNGFTANTSSARILLNASVLPGAADEEADAEAKSTQRTQDFRDTAFWLPGSPLGSRPRTRPTQAFCAGR</sequence>
<dbReference type="eggNOG" id="COG0823">
    <property type="taxonomic scope" value="Bacteria"/>
</dbReference>
<dbReference type="Proteomes" id="UP000002007">
    <property type="component" value="Chromosome"/>
</dbReference>